<dbReference type="GO" id="GO:0047936">
    <property type="term" value="F:glucose 1-dehydrogenase [NAD(P)+] activity"/>
    <property type="evidence" value="ECO:0007669"/>
    <property type="project" value="UniProtKB-EC"/>
</dbReference>
<dbReference type="PRINTS" id="PR00080">
    <property type="entry name" value="SDRFAMILY"/>
</dbReference>
<name>A0A523S062_UNCAE</name>
<evidence type="ECO:0000256" key="1">
    <source>
        <dbReference type="ARBA" id="ARBA00006484"/>
    </source>
</evidence>
<dbReference type="PROSITE" id="PS00061">
    <property type="entry name" value="ADH_SHORT"/>
    <property type="match status" value="1"/>
</dbReference>
<evidence type="ECO:0000313" key="4">
    <source>
        <dbReference type="Proteomes" id="UP000316360"/>
    </source>
</evidence>
<dbReference type="Gene3D" id="3.40.50.720">
    <property type="entry name" value="NAD(P)-binding Rossmann-like Domain"/>
    <property type="match status" value="1"/>
</dbReference>
<gene>
    <name evidence="3" type="ORF">E3J84_02960</name>
</gene>
<dbReference type="PRINTS" id="PR00081">
    <property type="entry name" value="GDHRDH"/>
</dbReference>
<evidence type="ECO:0000256" key="2">
    <source>
        <dbReference type="ARBA" id="ARBA00023002"/>
    </source>
</evidence>
<dbReference type="PANTHER" id="PTHR42760:SF115">
    <property type="entry name" value="3-OXOACYL-[ACYL-CARRIER-PROTEIN] REDUCTASE FABG"/>
    <property type="match status" value="1"/>
</dbReference>
<evidence type="ECO:0000313" key="3">
    <source>
        <dbReference type="EMBL" id="TET11394.1"/>
    </source>
</evidence>
<organism evidence="3 4">
    <name type="scientific">Aerophobetes bacterium</name>
    <dbReference type="NCBI Taxonomy" id="2030807"/>
    <lineage>
        <taxon>Bacteria</taxon>
        <taxon>Candidatus Aerophobota</taxon>
    </lineage>
</organism>
<dbReference type="InterPro" id="IPR036291">
    <property type="entry name" value="NAD(P)-bd_dom_sf"/>
</dbReference>
<dbReference type="Proteomes" id="UP000316360">
    <property type="component" value="Unassembled WGS sequence"/>
</dbReference>
<comment type="similarity">
    <text evidence="1">Belongs to the short-chain dehydrogenases/reductases (SDR) family.</text>
</comment>
<proteinExistence type="inferred from homology"/>
<comment type="caution">
    <text evidence="3">The sequence shown here is derived from an EMBL/GenBank/DDBJ whole genome shotgun (WGS) entry which is preliminary data.</text>
</comment>
<dbReference type="NCBIfam" id="NF005559">
    <property type="entry name" value="PRK07231.1"/>
    <property type="match status" value="1"/>
</dbReference>
<protein>
    <submittedName>
        <fullName evidence="3">Glucose 1-dehydrogenase</fullName>
        <ecNumber evidence="3">1.1.1.47</ecNumber>
    </submittedName>
</protein>
<reference evidence="3 4" key="1">
    <citation type="submission" date="2019-03" db="EMBL/GenBank/DDBJ databases">
        <title>Metabolic potential of uncultured bacteria and archaea associated with petroleum seepage in deep-sea sediments.</title>
        <authorList>
            <person name="Dong X."/>
            <person name="Hubert C."/>
        </authorList>
    </citation>
    <scope>NUCLEOTIDE SEQUENCE [LARGE SCALE GENOMIC DNA]</scope>
    <source>
        <strain evidence="3">E44_bin7</strain>
    </source>
</reference>
<dbReference type="Pfam" id="PF13561">
    <property type="entry name" value="adh_short_C2"/>
    <property type="match status" value="1"/>
</dbReference>
<accession>A0A523S062</accession>
<dbReference type="EMBL" id="SOKJ01000157">
    <property type="protein sequence ID" value="TET11394.1"/>
    <property type="molecule type" value="Genomic_DNA"/>
</dbReference>
<sequence>MESKEELKFPDFRVEGKVALVTGGRRGIGRVCALALANAGADVVVADIEKSDQVIEEIEKLGSRALAVEADITKLAQIDRMVDEVMGKFGRIDILVNNAGVCFREPALEITEKTWDATFDVNLKALFFCTQKVVPQMISRKKGKIVNIASMNAVMPLPAHASYNASKAAVWSLTKTFAMEWGKYNINVNAIGPTFIKTEMASHVFENPKKYQDIVSKLPIGRVGDPMDVAGAVVYLASAASDFITGELLLVDGGWTTGKEIIL</sequence>
<dbReference type="InterPro" id="IPR020904">
    <property type="entry name" value="Sc_DH/Rdtase_CS"/>
</dbReference>
<dbReference type="AlphaFoldDB" id="A0A523S062"/>
<dbReference type="PANTHER" id="PTHR42760">
    <property type="entry name" value="SHORT-CHAIN DEHYDROGENASES/REDUCTASES FAMILY MEMBER"/>
    <property type="match status" value="1"/>
</dbReference>
<dbReference type="EC" id="1.1.1.47" evidence="3"/>
<keyword evidence="2 3" id="KW-0560">Oxidoreductase</keyword>
<dbReference type="InterPro" id="IPR002347">
    <property type="entry name" value="SDR_fam"/>
</dbReference>
<dbReference type="SUPFAM" id="SSF51735">
    <property type="entry name" value="NAD(P)-binding Rossmann-fold domains"/>
    <property type="match status" value="1"/>
</dbReference>
<dbReference type="FunFam" id="3.40.50.720:FF:000084">
    <property type="entry name" value="Short-chain dehydrogenase reductase"/>
    <property type="match status" value="1"/>
</dbReference>